<feature type="domain" description="AB hydrolase-1" evidence="3">
    <location>
        <begin position="96"/>
        <end position="191"/>
    </location>
</feature>
<sequence>MAFLMICVNMKADKNKPNPIIEVPKYVRTSAKAMSFVSDRWAVRFAYKLFVTPARFPMPAREKGMDTFSVKYPMVLPESHKNILVYEYGEGQKTALLVHGWSGRGTQLFSIANLLKKSGYKVISFDAPGHGKSSKNKTHLLEFMEAVTLLDDKYHGFDVIVGHSLGAVATLNCLARGVRAKKAVAVSGGNNMVDVLEDFVKKLGLKEKISPKLQRYFEKKLHNKMEDYHVAEQARKIDIPVLLIHDKNDPDVPYQSSVDIHKAMSESTLFLTEKLGHRKILGDKNVLEEIERFLTHDNF</sequence>
<dbReference type="GO" id="GO:0016020">
    <property type="term" value="C:membrane"/>
    <property type="evidence" value="ECO:0007669"/>
    <property type="project" value="TreeGrafter"/>
</dbReference>
<protein>
    <recommendedName>
        <fullName evidence="6">Alpha/beta hydrolase</fullName>
    </recommendedName>
</protein>
<dbReference type="Gene3D" id="3.40.50.1820">
    <property type="entry name" value="alpha/beta hydrolase"/>
    <property type="match status" value="1"/>
</dbReference>
<dbReference type="GO" id="GO:0016787">
    <property type="term" value="F:hydrolase activity"/>
    <property type="evidence" value="ECO:0007669"/>
    <property type="project" value="UniProtKB-KW"/>
</dbReference>
<evidence type="ECO:0000256" key="1">
    <source>
        <dbReference type="ARBA" id="ARBA00022801"/>
    </source>
</evidence>
<accession>A0A2M9R5K4</accession>
<reference evidence="4 5" key="1">
    <citation type="submission" date="2017-06" db="EMBL/GenBank/DDBJ databases">
        <title>Description of Avrilella dinanensis gen. nov. sp. nov.</title>
        <authorList>
            <person name="Leyer C."/>
            <person name="Sassi M."/>
            <person name="Minet J."/>
            <person name="Kayal S."/>
            <person name="Cattoir V."/>
        </authorList>
    </citation>
    <scope>NUCLEOTIDE SEQUENCE [LARGE SCALE GENOMIC DNA]</scope>
    <source>
        <strain evidence="4 5">UR159</strain>
    </source>
</reference>
<proteinExistence type="predicted"/>
<dbReference type="InterPro" id="IPR013595">
    <property type="entry name" value="Pept_S33_TAP-like_C"/>
</dbReference>
<evidence type="ECO:0000259" key="2">
    <source>
        <dbReference type="Pfam" id="PF08386"/>
    </source>
</evidence>
<evidence type="ECO:0000313" key="4">
    <source>
        <dbReference type="EMBL" id="PJR04121.1"/>
    </source>
</evidence>
<dbReference type="AlphaFoldDB" id="A0A2M9R5K4"/>
<dbReference type="Pfam" id="PF12697">
    <property type="entry name" value="Abhydrolase_6"/>
    <property type="match status" value="1"/>
</dbReference>
<keyword evidence="1" id="KW-0378">Hydrolase</keyword>
<evidence type="ECO:0008006" key="6">
    <source>
        <dbReference type="Google" id="ProtNLM"/>
    </source>
</evidence>
<dbReference type="PANTHER" id="PTHR43798">
    <property type="entry name" value="MONOACYLGLYCEROL LIPASE"/>
    <property type="match status" value="1"/>
</dbReference>
<gene>
    <name evidence="4" type="ORF">CDL10_05970</name>
</gene>
<dbReference type="OrthoDB" id="9785847at2"/>
<dbReference type="Proteomes" id="UP000231960">
    <property type="component" value="Unassembled WGS sequence"/>
</dbReference>
<dbReference type="InterPro" id="IPR050266">
    <property type="entry name" value="AB_hydrolase_sf"/>
</dbReference>
<evidence type="ECO:0000313" key="5">
    <source>
        <dbReference type="Proteomes" id="UP000231960"/>
    </source>
</evidence>
<dbReference type="PANTHER" id="PTHR43798:SF31">
    <property type="entry name" value="AB HYDROLASE SUPERFAMILY PROTEIN YCLE"/>
    <property type="match status" value="1"/>
</dbReference>
<dbReference type="EMBL" id="NIPO01000001">
    <property type="protein sequence ID" value="PJR04121.1"/>
    <property type="molecule type" value="Genomic_DNA"/>
</dbReference>
<dbReference type="InterPro" id="IPR000073">
    <property type="entry name" value="AB_hydrolase_1"/>
</dbReference>
<organism evidence="4 5">
    <name type="scientific">Avrilella dinanensis</name>
    <dbReference type="NCBI Taxonomy" id="2008672"/>
    <lineage>
        <taxon>Bacteria</taxon>
        <taxon>Pseudomonadati</taxon>
        <taxon>Bacteroidota</taxon>
        <taxon>Flavobacteriia</taxon>
        <taxon>Flavobacteriales</taxon>
        <taxon>Flavobacteriaceae</taxon>
        <taxon>Avrilella</taxon>
    </lineage>
</organism>
<dbReference type="Pfam" id="PF08386">
    <property type="entry name" value="Abhydrolase_4"/>
    <property type="match status" value="1"/>
</dbReference>
<name>A0A2M9R5K4_9FLAO</name>
<comment type="caution">
    <text evidence="4">The sequence shown here is derived from an EMBL/GenBank/DDBJ whole genome shotgun (WGS) entry which is preliminary data.</text>
</comment>
<dbReference type="InterPro" id="IPR029058">
    <property type="entry name" value="AB_hydrolase_fold"/>
</dbReference>
<keyword evidence="5" id="KW-1185">Reference proteome</keyword>
<evidence type="ECO:0000259" key="3">
    <source>
        <dbReference type="Pfam" id="PF12697"/>
    </source>
</evidence>
<dbReference type="SUPFAM" id="SSF53474">
    <property type="entry name" value="alpha/beta-Hydrolases"/>
    <property type="match status" value="1"/>
</dbReference>
<feature type="domain" description="Peptidase S33 tripeptidyl aminopeptidase-like C-terminal" evidence="2">
    <location>
        <begin position="233"/>
        <end position="295"/>
    </location>
</feature>